<evidence type="ECO:0000313" key="1">
    <source>
        <dbReference type="EMBL" id="RHN66766.1"/>
    </source>
</evidence>
<gene>
    <name evidence="1" type="ORF">MtrunA17_Chr3g0095141</name>
</gene>
<organism evidence="1 2">
    <name type="scientific">Medicago truncatula</name>
    <name type="common">Barrel medic</name>
    <name type="synonym">Medicago tribuloides</name>
    <dbReference type="NCBI Taxonomy" id="3880"/>
    <lineage>
        <taxon>Eukaryota</taxon>
        <taxon>Viridiplantae</taxon>
        <taxon>Streptophyta</taxon>
        <taxon>Embryophyta</taxon>
        <taxon>Tracheophyta</taxon>
        <taxon>Spermatophyta</taxon>
        <taxon>Magnoliopsida</taxon>
        <taxon>eudicotyledons</taxon>
        <taxon>Gunneridae</taxon>
        <taxon>Pentapetalae</taxon>
        <taxon>rosids</taxon>
        <taxon>fabids</taxon>
        <taxon>Fabales</taxon>
        <taxon>Fabaceae</taxon>
        <taxon>Papilionoideae</taxon>
        <taxon>50 kb inversion clade</taxon>
        <taxon>NPAAA clade</taxon>
        <taxon>Hologalegina</taxon>
        <taxon>IRL clade</taxon>
        <taxon>Trifolieae</taxon>
        <taxon>Medicago</taxon>
    </lineage>
</organism>
<dbReference type="EMBL" id="PSQE01000003">
    <property type="protein sequence ID" value="RHN66766.1"/>
    <property type="molecule type" value="Genomic_DNA"/>
</dbReference>
<dbReference type="Proteomes" id="UP000265566">
    <property type="component" value="Chromosome 3"/>
</dbReference>
<protein>
    <submittedName>
        <fullName evidence="1">Uncharacterized protein</fullName>
    </submittedName>
</protein>
<evidence type="ECO:0000313" key="2">
    <source>
        <dbReference type="Proteomes" id="UP000265566"/>
    </source>
</evidence>
<reference evidence="2" key="1">
    <citation type="journal article" date="2018" name="Nat. Plants">
        <title>Whole-genome landscape of Medicago truncatula symbiotic genes.</title>
        <authorList>
            <person name="Pecrix Y."/>
            <person name="Staton S.E."/>
            <person name="Sallet E."/>
            <person name="Lelandais-Briere C."/>
            <person name="Moreau S."/>
            <person name="Carrere S."/>
            <person name="Blein T."/>
            <person name="Jardinaud M.F."/>
            <person name="Latrasse D."/>
            <person name="Zouine M."/>
            <person name="Zahm M."/>
            <person name="Kreplak J."/>
            <person name="Mayjonade B."/>
            <person name="Satge C."/>
            <person name="Perez M."/>
            <person name="Cauet S."/>
            <person name="Marande W."/>
            <person name="Chantry-Darmon C."/>
            <person name="Lopez-Roques C."/>
            <person name="Bouchez O."/>
            <person name="Berard A."/>
            <person name="Debelle F."/>
            <person name="Munos S."/>
            <person name="Bendahmane A."/>
            <person name="Berges H."/>
            <person name="Niebel A."/>
            <person name="Buitink J."/>
            <person name="Frugier F."/>
            <person name="Benhamed M."/>
            <person name="Crespi M."/>
            <person name="Gouzy J."/>
            <person name="Gamas P."/>
        </authorList>
    </citation>
    <scope>NUCLEOTIDE SEQUENCE [LARGE SCALE GENOMIC DNA]</scope>
    <source>
        <strain evidence="2">cv. Jemalong A17</strain>
    </source>
</reference>
<sequence length="40" mass="4283">MLHSPGVLAIGSSMKGQNSYSHHLDPDVCMNLIVAMVVET</sequence>
<dbReference type="AlphaFoldDB" id="A0A396IM52"/>
<proteinExistence type="predicted"/>
<dbReference type="Gramene" id="rna14845">
    <property type="protein sequence ID" value="RHN66766.1"/>
    <property type="gene ID" value="gene14845"/>
</dbReference>
<name>A0A396IM52_MEDTR</name>
<accession>A0A396IM52</accession>
<comment type="caution">
    <text evidence="1">The sequence shown here is derived from an EMBL/GenBank/DDBJ whole genome shotgun (WGS) entry which is preliminary data.</text>
</comment>